<dbReference type="Gene3D" id="3.30.9.10">
    <property type="entry name" value="D-Amino Acid Oxidase, subunit A, domain 2"/>
    <property type="match status" value="1"/>
</dbReference>
<dbReference type="PANTHER" id="PTHR13847">
    <property type="entry name" value="SARCOSINE DEHYDROGENASE-RELATED"/>
    <property type="match status" value="1"/>
</dbReference>
<dbReference type="Pfam" id="PF01266">
    <property type="entry name" value="DAO"/>
    <property type="match status" value="1"/>
</dbReference>
<organism evidence="1 2">
    <name type="scientific">Cnuibacter physcomitrellae</name>
    <dbReference type="NCBI Taxonomy" id="1619308"/>
    <lineage>
        <taxon>Bacteria</taxon>
        <taxon>Bacillati</taxon>
        <taxon>Actinomycetota</taxon>
        <taxon>Actinomycetes</taxon>
        <taxon>Micrococcales</taxon>
        <taxon>Microbacteriaceae</taxon>
        <taxon>Cnuibacter</taxon>
    </lineage>
</organism>
<dbReference type="Proteomes" id="UP000192775">
    <property type="component" value="Chromosome"/>
</dbReference>
<dbReference type="STRING" id="1619308.B5808_17055"/>
<accession>A0A1X9LNI6</accession>
<reference evidence="1 2" key="1">
    <citation type="submission" date="2017-04" db="EMBL/GenBank/DDBJ databases">
        <authorList>
            <person name="Afonso C.L."/>
            <person name="Miller P.J."/>
            <person name="Scott M.A."/>
            <person name="Spackman E."/>
            <person name="Goraichik I."/>
            <person name="Dimitrov K.M."/>
            <person name="Suarez D.L."/>
            <person name="Swayne D.E."/>
        </authorList>
    </citation>
    <scope>NUCLEOTIDE SEQUENCE [LARGE SCALE GENOMIC DNA]</scope>
    <source>
        <strain evidence="2">XA(T)</strain>
    </source>
</reference>
<dbReference type="InterPro" id="IPR036188">
    <property type="entry name" value="FAD/NAD-bd_sf"/>
</dbReference>
<dbReference type="GO" id="GO:0005737">
    <property type="term" value="C:cytoplasm"/>
    <property type="evidence" value="ECO:0007669"/>
    <property type="project" value="TreeGrafter"/>
</dbReference>
<dbReference type="KEGG" id="cphy:B5808_17055"/>
<dbReference type="RefSeq" id="WP_085020881.1">
    <property type="nucleotide sequence ID" value="NZ_BMHD01000001.1"/>
</dbReference>
<name>A0A1X9LNI6_9MICO</name>
<dbReference type="SUPFAM" id="SSF51905">
    <property type="entry name" value="FAD/NAD(P)-binding domain"/>
    <property type="match status" value="1"/>
</dbReference>
<evidence type="ECO:0000313" key="1">
    <source>
        <dbReference type="EMBL" id="ARJ06743.1"/>
    </source>
</evidence>
<keyword evidence="2" id="KW-1185">Reference proteome</keyword>
<dbReference type="Gene3D" id="3.50.50.60">
    <property type="entry name" value="FAD/NAD(P)-binding domain"/>
    <property type="match status" value="1"/>
</dbReference>
<protein>
    <submittedName>
        <fullName evidence="1">Uncharacterized protein</fullName>
    </submittedName>
</protein>
<gene>
    <name evidence="1" type="ORF">B5808_17055</name>
</gene>
<sequence length="473" mass="52045">MTTYRLRTPVEATLQDQAFWLQDTHSSAPSFEPLTERITADVAIVGGGLTGLWTAIRLRQTHPELSVVVLEASTCGSGASGRNGGQVHSWFERLDQLSAVVGDEEALRLARASAEAIDELRQLQEDRELDLGLRLDGWVWTASSRAQEGAWDEALARGAEVGEDSYSRLSASDLAARVGPSASYVGVVEERGGSLHPGRMMRSLARWADRLGVVIHEHTPVRSITDGARARLVTDRATVDADRVLVATNIWASSIPELRKRMFVVDSEVVATAPIPDRLDALGWRGGEAICDAQQQVLYYQRTSDGRVVFGRGSGRTLFRDRVTAAFNRRPEGAPLAVAELARVYPQLADAPIEYSWTGGIDCVPSHIPQIGRLRGARSVFYAYGWNGTALAQIPACSRIIAAMLAGDDDEWGRSRLIDQPDPATLPPEPIRWIGANVVRWAVVRKNRAEIRNRRPGWFVRALIRFMPSTSEH</sequence>
<dbReference type="AlphaFoldDB" id="A0A1X9LNI6"/>
<dbReference type="PANTHER" id="PTHR13847:SF285">
    <property type="entry name" value="FAD DEPENDENT OXIDOREDUCTASE DOMAIN-CONTAINING PROTEIN"/>
    <property type="match status" value="1"/>
</dbReference>
<dbReference type="InterPro" id="IPR006076">
    <property type="entry name" value="FAD-dep_OxRdtase"/>
</dbReference>
<evidence type="ECO:0000313" key="2">
    <source>
        <dbReference type="Proteomes" id="UP000192775"/>
    </source>
</evidence>
<dbReference type="EMBL" id="CP020715">
    <property type="protein sequence ID" value="ARJ06743.1"/>
    <property type="molecule type" value="Genomic_DNA"/>
</dbReference>
<proteinExistence type="predicted"/>